<dbReference type="GeneID" id="106987631"/>
<dbReference type="RefSeq" id="XP_014941416.3">
    <property type="nucleotide sequence ID" value="XM_015085930.3"/>
</dbReference>
<feature type="domain" description="RAP" evidence="3">
    <location>
        <begin position="650"/>
        <end position="710"/>
    </location>
</feature>
<dbReference type="GO" id="GO:0016301">
    <property type="term" value="F:kinase activity"/>
    <property type="evidence" value="ECO:0007669"/>
    <property type="project" value="UniProtKB-KW"/>
</dbReference>
<dbReference type="GO" id="GO:0000963">
    <property type="term" value="P:mitochondrial RNA processing"/>
    <property type="evidence" value="ECO:0007669"/>
    <property type="project" value="TreeGrafter"/>
</dbReference>
<keyword evidence="5" id="KW-0808">Transferase</keyword>
<dbReference type="PANTHER" id="PTHR21228:SF29">
    <property type="entry name" value="FAST KINASE DOMAIN-CONTAINING PROTEIN 1, MITOCHONDRIAL"/>
    <property type="match status" value="1"/>
</dbReference>
<dbReference type="GO" id="GO:0044528">
    <property type="term" value="P:regulation of mitochondrial mRNA stability"/>
    <property type="evidence" value="ECO:0007669"/>
    <property type="project" value="InterPro"/>
</dbReference>
<gene>
    <name evidence="5" type="primary">FASTKD1</name>
</gene>
<proteinExistence type="predicted"/>
<dbReference type="Pfam" id="PF08368">
    <property type="entry name" value="FAST_2"/>
    <property type="match status" value="1"/>
</dbReference>
<keyword evidence="4" id="KW-1185">Reference proteome</keyword>
<name>A0A6J0A6N6_ACIJB</name>
<dbReference type="InterPro" id="IPR050870">
    <property type="entry name" value="FAST_kinase"/>
</dbReference>
<dbReference type="InterPro" id="IPR010622">
    <property type="entry name" value="FAST_Leu-rich"/>
</dbReference>
<keyword evidence="2" id="KW-0496">Mitochondrion</keyword>
<dbReference type="GO" id="GO:0003723">
    <property type="term" value="F:RNA binding"/>
    <property type="evidence" value="ECO:0007669"/>
    <property type="project" value="TreeGrafter"/>
</dbReference>
<protein>
    <submittedName>
        <fullName evidence="5">FAST kinase domain-containing protein 1, mitochondrial isoform X2</fullName>
    </submittedName>
</protein>
<dbReference type="InterPro" id="IPR013584">
    <property type="entry name" value="RAP"/>
</dbReference>
<accession>A0A6J0A6N6</accession>
<reference evidence="4" key="1">
    <citation type="submission" date="2025-05" db="UniProtKB">
        <authorList>
            <consortium name="RefSeq"/>
        </authorList>
    </citation>
    <scope>NUCLEOTIDE SEQUENCE [LARGE SCALE GENOMIC DNA]</scope>
</reference>
<evidence type="ECO:0000256" key="1">
    <source>
        <dbReference type="ARBA" id="ARBA00004173"/>
    </source>
</evidence>
<dbReference type="SMART" id="SM00952">
    <property type="entry name" value="RAP"/>
    <property type="match status" value="1"/>
</dbReference>
<dbReference type="InterPro" id="IPR013579">
    <property type="entry name" value="FAST_2"/>
</dbReference>
<evidence type="ECO:0000256" key="2">
    <source>
        <dbReference type="ARBA" id="ARBA00023128"/>
    </source>
</evidence>
<dbReference type="Pfam" id="PF06743">
    <property type="entry name" value="FAST_1"/>
    <property type="match status" value="1"/>
</dbReference>
<dbReference type="PANTHER" id="PTHR21228">
    <property type="entry name" value="FAST LEU-RICH DOMAIN-CONTAINING"/>
    <property type="match status" value="1"/>
</dbReference>
<evidence type="ECO:0000259" key="3">
    <source>
        <dbReference type="PROSITE" id="PS51286"/>
    </source>
</evidence>
<dbReference type="GO" id="GO:0035770">
    <property type="term" value="C:ribonucleoprotein granule"/>
    <property type="evidence" value="ECO:0007669"/>
    <property type="project" value="TreeGrafter"/>
</dbReference>
<organism evidence="4 5">
    <name type="scientific">Acinonyx jubatus</name>
    <name type="common">Cheetah</name>
    <dbReference type="NCBI Taxonomy" id="32536"/>
    <lineage>
        <taxon>Eukaryota</taxon>
        <taxon>Metazoa</taxon>
        <taxon>Chordata</taxon>
        <taxon>Craniata</taxon>
        <taxon>Vertebrata</taxon>
        <taxon>Euteleostomi</taxon>
        <taxon>Mammalia</taxon>
        <taxon>Eutheria</taxon>
        <taxon>Laurasiatheria</taxon>
        <taxon>Carnivora</taxon>
        <taxon>Feliformia</taxon>
        <taxon>Felidae</taxon>
        <taxon>Felinae</taxon>
        <taxon>Acinonyx</taxon>
    </lineage>
</organism>
<dbReference type="Proteomes" id="UP001652583">
    <property type="component" value="Chromosome C1"/>
</dbReference>
<reference evidence="5" key="2">
    <citation type="submission" date="2025-08" db="UniProtKB">
        <authorList>
            <consortium name="RefSeq"/>
        </authorList>
    </citation>
    <scope>IDENTIFICATION</scope>
    <source>
        <tissue evidence="5">Blood</tissue>
    </source>
</reference>
<evidence type="ECO:0000313" key="4">
    <source>
        <dbReference type="Proteomes" id="UP001652583"/>
    </source>
</evidence>
<dbReference type="GO" id="GO:0005759">
    <property type="term" value="C:mitochondrial matrix"/>
    <property type="evidence" value="ECO:0007669"/>
    <property type="project" value="TreeGrafter"/>
</dbReference>
<keyword evidence="5" id="KW-0418">Kinase</keyword>
<evidence type="ECO:0000313" key="5">
    <source>
        <dbReference type="RefSeq" id="XP_014941416.3"/>
    </source>
</evidence>
<sequence length="718" mass="82970">MLRLRAVCPFSWRAFQFRSCSCKPLITEMIKCTDEGQIFDLIQKSKAILSEKQVECAFNILWQFQKQKTSFLKNVECVRDHPQFITLHNLATSQTEFMNDDTLVNVLYLTQQCATETHDLLVEALVTEAWRRLERFDINMLSKFSFCLANQHLYFSPLMGKIADIVHRKLETIEDLSFVKLFVALGPMAGPEEKEQLKSTILLMSEELTSQQALAVMGAMEEMESRNSHLNKKIASILHKHLDNYKPIELLKITRALIFLHFQNKELFVKLRELLHSYLKISVIPSEISILVYALSILPSPYLDEVEISRIEAVLPQCDLTDLNSFATSVLRWIHYDRTYLDNTTGKQLKLLQKLDHYGLQRLQKCTNLNLLWEELKSLKGDWFAESLLEETVATLHRLMDEINYKNVAEIASFLSRTNYLSTLLLDRIASVVLQQTEKIHPFAILPIILPFSILNYDPPQSDEFFGICVQHLNSYLSVLDPLMLVFLGFSLATLEYFPEDLLQAIFNIKFLAKMDSQLELLCSSLSMRVQLRLMELNRAVCLECPEYQIPWFHDRFCQQQYNKDTGSMNGAQQQINKMLAEVLGGTNYVKASVLTPYYHKIDFECILDKRKKPLPYGSNNITLGILPKMHWESNTQITGSTLPPGAERIALEFLDSRAFCRNIPHLKGKSAMKKRHLEILGYRVIQIPHFEWNSMALSTEEARMDYLRECIFGEGKS</sequence>
<comment type="subcellular location">
    <subcellularLocation>
        <location evidence="1">Mitochondrion</location>
    </subcellularLocation>
</comment>
<dbReference type="AlphaFoldDB" id="A0A6J0A6N6"/>
<dbReference type="PROSITE" id="PS51286">
    <property type="entry name" value="RAP"/>
    <property type="match status" value="1"/>
</dbReference>
<dbReference type="Pfam" id="PF08373">
    <property type="entry name" value="RAP"/>
    <property type="match status" value="1"/>
</dbReference>